<gene>
    <name evidence="2" type="ORF">M5K25_000635</name>
</gene>
<dbReference type="EMBL" id="JANQDX010000001">
    <property type="protein sequence ID" value="KAL0928720.1"/>
    <property type="molecule type" value="Genomic_DNA"/>
</dbReference>
<protein>
    <recommendedName>
        <fullName evidence="4">Reverse transcriptase domain-containing protein</fullName>
    </recommendedName>
</protein>
<evidence type="ECO:0000256" key="1">
    <source>
        <dbReference type="SAM" id="MobiDB-lite"/>
    </source>
</evidence>
<evidence type="ECO:0008006" key="4">
    <source>
        <dbReference type="Google" id="ProtNLM"/>
    </source>
</evidence>
<dbReference type="AlphaFoldDB" id="A0ABD0VUF3"/>
<evidence type="ECO:0000313" key="3">
    <source>
        <dbReference type="Proteomes" id="UP001552299"/>
    </source>
</evidence>
<name>A0ABD0VUF3_DENTH</name>
<sequence length="175" mass="19827">MPEFRRTTTRRRSSAGPPLNAGVPVNCRLELNFNIPLPPPRGRQLSHQDNELTDTTSSTHPSHTGRQPRIPPDIPEDMARPHIAELPRKCVNGHPRSAEREVPNPLKPNTGNQDQYCHFHHSCRHTNEACKQLKDEIKRVIHQGYLQRFIREPPAREEAHPTGGGKSTTTEITVK</sequence>
<evidence type="ECO:0000313" key="2">
    <source>
        <dbReference type="EMBL" id="KAL0928720.1"/>
    </source>
</evidence>
<comment type="caution">
    <text evidence="2">The sequence shown here is derived from an EMBL/GenBank/DDBJ whole genome shotgun (WGS) entry which is preliminary data.</text>
</comment>
<keyword evidence="3" id="KW-1185">Reference proteome</keyword>
<organism evidence="2 3">
    <name type="scientific">Dendrobium thyrsiflorum</name>
    <name type="common">Pinecone-like raceme dendrobium</name>
    <name type="synonym">Orchid</name>
    <dbReference type="NCBI Taxonomy" id="117978"/>
    <lineage>
        <taxon>Eukaryota</taxon>
        <taxon>Viridiplantae</taxon>
        <taxon>Streptophyta</taxon>
        <taxon>Embryophyta</taxon>
        <taxon>Tracheophyta</taxon>
        <taxon>Spermatophyta</taxon>
        <taxon>Magnoliopsida</taxon>
        <taxon>Liliopsida</taxon>
        <taxon>Asparagales</taxon>
        <taxon>Orchidaceae</taxon>
        <taxon>Epidendroideae</taxon>
        <taxon>Malaxideae</taxon>
        <taxon>Dendrobiinae</taxon>
        <taxon>Dendrobium</taxon>
    </lineage>
</organism>
<accession>A0ABD0VUF3</accession>
<proteinExistence type="predicted"/>
<dbReference type="Proteomes" id="UP001552299">
    <property type="component" value="Unassembled WGS sequence"/>
</dbReference>
<feature type="region of interest" description="Disordered" evidence="1">
    <location>
        <begin position="36"/>
        <end position="77"/>
    </location>
</feature>
<reference evidence="2 3" key="1">
    <citation type="journal article" date="2024" name="Plant Biotechnol. J.">
        <title>Dendrobium thyrsiflorum genome and its molecular insights into genes involved in important horticultural traits.</title>
        <authorList>
            <person name="Chen B."/>
            <person name="Wang J.Y."/>
            <person name="Zheng P.J."/>
            <person name="Li K.L."/>
            <person name="Liang Y.M."/>
            <person name="Chen X.F."/>
            <person name="Zhang C."/>
            <person name="Zhao X."/>
            <person name="He X."/>
            <person name="Zhang G.Q."/>
            <person name="Liu Z.J."/>
            <person name="Xu Q."/>
        </authorList>
    </citation>
    <scope>NUCLEOTIDE SEQUENCE [LARGE SCALE GENOMIC DNA]</scope>
    <source>
        <strain evidence="2">GZMU011</strain>
    </source>
</reference>
<feature type="region of interest" description="Disordered" evidence="1">
    <location>
        <begin position="1"/>
        <end position="24"/>
    </location>
</feature>
<feature type="region of interest" description="Disordered" evidence="1">
    <location>
        <begin position="152"/>
        <end position="175"/>
    </location>
</feature>
<feature type="compositionally biased region" description="Low complexity" evidence="1">
    <location>
        <begin position="53"/>
        <end position="64"/>
    </location>
</feature>